<keyword evidence="7" id="KW-0479">Metal-binding</keyword>
<comment type="cofactor">
    <cofactor evidence="2">
        <name>Mg(2+)</name>
        <dbReference type="ChEBI" id="CHEBI:18420"/>
    </cofactor>
</comment>
<dbReference type="PIRSF" id="PIRSF006118">
    <property type="entry name" value="KDO8-P_Ptase"/>
    <property type="match status" value="1"/>
</dbReference>
<evidence type="ECO:0000256" key="3">
    <source>
        <dbReference type="ARBA" id="ARBA00005893"/>
    </source>
</evidence>
<evidence type="ECO:0000256" key="10">
    <source>
        <dbReference type="ARBA" id="ARBA00022985"/>
    </source>
</evidence>
<gene>
    <name evidence="12" type="ORF">QWY31_13920</name>
</gene>
<dbReference type="InterPro" id="IPR050793">
    <property type="entry name" value="CMP-NeuNAc_synthase"/>
</dbReference>
<dbReference type="EMBL" id="JAUHJS010000007">
    <property type="protein sequence ID" value="MDN4166602.1"/>
    <property type="molecule type" value="Genomic_DNA"/>
</dbReference>
<evidence type="ECO:0000313" key="12">
    <source>
        <dbReference type="EMBL" id="MDN4166602.1"/>
    </source>
</evidence>
<organism evidence="12 13">
    <name type="scientific">Shiella aurantiaca</name>
    <dbReference type="NCBI Taxonomy" id="3058365"/>
    <lineage>
        <taxon>Bacteria</taxon>
        <taxon>Pseudomonadati</taxon>
        <taxon>Bacteroidota</taxon>
        <taxon>Cytophagia</taxon>
        <taxon>Cytophagales</taxon>
        <taxon>Shiellaceae</taxon>
        <taxon>Shiella</taxon>
    </lineage>
</organism>
<dbReference type="SFLD" id="SFLDG01136">
    <property type="entry name" value="C1.6:_Phosphoserine_Phosphatas"/>
    <property type="match status" value="1"/>
</dbReference>
<comment type="subunit">
    <text evidence="4">Homotetramer.</text>
</comment>
<name>A0ABT8F7Y6_9BACT</name>
<dbReference type="NCBIfam" id="TIGR01670">
    <property type="entry name" value="KdsC-phosphatas"/>
    <property type="match status" value="1"/>
</dbReference>
<sequence>MENYFSFHAPERIAKAQKIKAIITDVDGVLTDGGIIYDNAGVEFKRFNVKDGQVIKTLREQGLLTGVITGRNSEVVKFRCRELKFDFHHHGVKNKVAVLEKELLDRNLTWEEVAYIGDDLPDLCIFEKCGLSVLPSDGLAYLQKEVDWVAQAVGGSGVFREVADFILWAQGRLESVIARNRLGE</sequence>
<evidence type="ECO:0000313" key="13">
    <source>
        <dbReference type="Proteomes" id="UP001168552"/>
    </source>
</evidence>
<protein>
    <recommendedName>
        <fullName evidence="6">3-deoxy-D-manno-octulosonate 8-phosphate phosphatase KdsC</fullName>
        <ecNumber evidence="5">3.1.3.45</ecNumber>
    </recommendedName>
    <alternativeName>
        <fullName evidence="11">KDO 8-P phosphatase</fullName>
    </alternativeName>
</protein>
<comment type="catalytic activity">
    <reaction evidence="1">
        <text>3-deoxy-alpha-D-manno-2-octulosonate-8-phosphate + H2O = 3-deoxy-alpha-D-manno-oct-2-ulosonate + phosphate</text>
        <dbReference type="Rhea" id="RHEA:11500"/>
        <dbReference type="ChEBI" id="CHEBI:15377"/>
        <dbReference type="ChEBI" id="CHEBI:43474"/>
        <dbReference type="ChEBI" id="CHEBI:85985"/>
        <dbReference type="ChEBI" id="CHEBI:85986"/>
        <dbReference type="EC" id="3.1.3.45"/>
    </reaction>
</comment>
<evidence type="ECO:0000256" key="5">
    <source>
        <dbReference type="ARBA" id="ARBA00013066"/>
    </source>
</evidence>
<keyword evidence="9" id="KW-0460">Magnesium</keyword>
<reference evidence="12" key="1">
    <citation type="submission" date="2023-06" db="EMBL/GenBank/DDBJ databases">
        <title>Cytophagales bacterium Strain LB-30, isolated from soil.</title>
        <authorList>
            <person name="Liu B."/>
        </authorList>
    </citation>
    <scope>NUCLEOTIDE SEQUENCE</scope>
    <source>
        <strain evidence="12">LB-30</strain>
    </source>
</reference>
<comment type="caution">
    <text evidence="12">The sequence shown here is derived from an EMBL/GenBank/DDBJ whole genome shotgun (WGS) entry which is preliminary data.</text>
</comment>
<evidence type="ECO:0000256" key="8">
    <source>
        <dbReference type="ARBA" id="ARBA00022801"/>
    </source>
</evidence>
<evidence type="ECO:0000256" key="11">
    <source>
        <dbReference type="ARBA" id="ARBA00031051"/>
    </source>
</evidence>
<dbReference type="InterPro" id="IPR010023">
    <property type="entry name" value="KdsC_fam"/>
</dbReference>
<keyword evidence="8" id="KW-0378">Hydrolase</keyword>
<dbReference type="SFLD" id="SFLDG01138">
    <property type="entry name" value="C1.6.2:_Deoxy-d-mannose-octulo"/>
    <property type="match status" value="1"/>
</dbReference>
<dbReference type="RefSeq" id="WP_320005140.1">
    <property type="nucleotide sequence ID" value="NZ_JAUHJS010000007.1"/>
</dbReference>
<proteinExistence type="inferred from homology"/>
<dbReference type="PANTHER" id="PTHR21485">
    <property type="entry name" value="HAD SUPERFAMILY MEMBERS CMAS AND KDSC"/>
    <property type="match status" value="1"/>
</dbReference>
<evidence type="ECO:0000256" key="4">
    <source>
        <dbReference type="ARBA" id="ARBA00011881"/>
    </source>
</evidence>
<keyword evidence="10" id="KW-0448">Lipopolysaccharide biosynthesis</keyword>
<dbReference type="SFLD" id="SFLDS00003">
    <property type="entry name" value="Haloacid_Dehalogenase"/>
    <property type="match status" value="1"/>
</dbReference>
<keyword evidence="13" id="KW-1185">Reference proteome</keyword>
<dbReference type="Proteomes" id="UP001168552">
    <property type="component" value="Unassembled WGS sequence"/>
</dbReference>
<dbReference type="Gene3D" id="3.40.50.1000">
    <property type="entry name" value="HAD superfamily/HAD-like"/>
    <property type="match status" value="1"/>
</dbReference>
<accession>A0ABT8F7Y6</accession>
<dbReference type="InterPro" id="IPR036412">
    <property type="entry name" value="HAD-like_sf"/>
</dbReference>
<dbReference type="InterPro" id="IPR023214">
    <property type="entry name" value="HAD_sf"/>
</dbReference>
<comment type="similarity">
    <text evidence="3">Belongs to the KdsC family.</text>
</comment>
<evidence type="ECO:0000256" key="2">
    <source>
        <dbReference type="ARBA" id="ARBA00001946"/>
    </source>
</evidence>
<evidence type="ECO:0000256" key="9">
    <source>
        <dbReference type="ARBA" id="ARBA00022842"/>
    </source>
</evidence>
<dbReference type="EC" id="3.1.3.45" evidence="5"/>
<dbReference type="CDD" id="cd01630">
    <property type="entry name" value="HAD_KDO-like"/>
    <property type="match status" value="1"/>
</dbReference>
<dbReference type="SUPFAM" id="SSF56784">
    <property type="entry name" value="HAD-like"/>
    <property type="match status" value="1"/>
</dbReference>
<dbReference type="PANTHER" id="PTHR21485:SF6">
    <property type="entry name" value="N-ACYLNEURAMINATE CYTIDYLYLTRANSFERASE-RELATED"/>
    <property type="match status" value="1"/>
</dbReference>
<evidence type="ECO:0000256" key="6">
    <source>
        <dbReference type="ARBA" id="ARBA00020092"/>
    </source>
</evidence>
<evidence type="ECO:0000256" key="7">
    <source>
        <dbReference type="ARBA" id="ARBA00022723"/>
    </source>
</evidence>
<evidence type="ECO:0000256" key="1">
    <source>
        <dbReference type="ARBA" id="ARBA00000898"/>
    </source>
</evidence>